<dbReference type="HAMAP" id="MF_00463">
    <property type="entry name" value="RsxB_RnfB"/>
    <property type="match status" value="1"/>
</dbReference>
<evidence type="ECO:0000259" key="11">
    <source>
        <dbReference type="PROSITE" id="PS51379"/>
    </source>
</evidence>
<feature type="binding site" evidence="10">
    <location>
        <position position="58"/>
    </location>
    <ligand>
        <name>[4Fe-4S] cluster</name>
        <dbReference type="ChEBI" id="CHEBI:49883"/>
        <label>1</label>
    </ligand>
</feature>
<keyword evidence="6 10" id="KW-0249">Electron transport</keyword>
<keyword evidence="7 10" id="KW-0408">Iron</keyword>
<dbReference type="InterPro" id="IPR017900">
    <property type="entry name" value="4Fe4S_Fe_S_CS"/>
</dbReference>
<dbReference type="GO" id="GO:0046872">
    <property type="term" value="F:metal ion binding"/>
    <property type="evidence" value="ECO:0007669"/>
    <property type="project" value="UniProtKB-KW"/>
</dbReference>
<accession>A0A2U1B7T7</accession>
<dbReference type="GO" id="GO:0005886">
    <property type="term" value="C:plasma membrane"/>
    <property type="evidence" value="ECO:0007669"/>
    <property type="project" value="UniProtKB-SubCell"/>
</dbReference>
<comment type="subcellular location">
    <subcellularLocation>
        <location evidence="10">Cell membrane</location>
    </subcellularLocation>
</comment>
<dbReference type="PROSITE" id="PS00198">
    <property type="entry name" value="4FE4S_FER_1"/>
    <property type="match status" value="1"/>
</dbReference>
<comment type="cofactor">
    <cofactor evidence="10">
        <name>[4Fe-4S] cluster</name>
        <dbReference type="ChEBI" id="CHEBI:49883"/>
    </cofactor>
    <text evidence="10">Binds 3 [4Fe-4S] clusters.</text>
</comment>
<reference evidence="13 16" key="2">
    <citation type="submission" date="2020-04" db="EMBL/GenBank/DDBJ databases">
        <authorList>
            <person name="Hitch T.C.A."/>
            <person name="Wylensek D."/>
            <person name="Clavel T."/>
        </authorList>
    </citation>
    <scope>NUCLEOTIDE SEQUENCE [LARGE SCALE GENOMIC DNA]</scope>
    <source>
        <strain evidence="13 16">COR2-253-APC-1A</strain>
    </source>
</reference>
<evidence type="ECO:0000313" key="16">
    <source>
        <dbReference type="Proteomes" id="UP000576225"/>
    </source>
</evidence>
<dbReference type="Gene3D" id="1.10.15.40">
    <property type="entry name" value="Electron transport complex subunit B, putative Fe-S cluster"/>
    <property type="match status" value="1"/>
</dbReference>
<dbReference type="Pfam" id="PF04060">
    <property type="entry name" value="FeS"/>
    <property type="match status" value="1"/>
</dbReference>
<evidence type="ECO:0000256" key="2">
    <source>
        <dbReference type="ARBA" id="ARBA00022485"/>
    </source>
</evidence>
<feature type="binding site" evidence="10">
    <location>
        <position position="181"/>
    </location>
    <ligand>
        <name>[4Fe-4S] cluster</name>
        <dbReference type="ChEBI" id="CHEBI:49883"/>
        <label>2</label>
    </ligand>
</feature>
<evidence type="ECO:0000256" key="9">
    <source>
        <dbReference type="ARBA" id="ARBA00023136"/>
    </source>
</evidence>
<feature type="binding site" evidence="10">
    <location>
        <position position="75"/>
    </location>
    <ligand>
        <name>[4Fe-4S] cluster</name>
        <dbReference type="ChEBI" id="CHEBI:49883"/>
        <label>1</label>
    </ligand>
</feature>
<keyword evidence="10" id="KW-1003">Cell membrane</keyword>
<dbReference type="AlphaFoldDB" id="A0A2U1B7T7"/>
<dbReference type="PROSITE" id="PS51379">
    <property type="entry name" value="4FE4S_FER_2"/>
    <property type="match status" value="1"/>
</dbReference>
<dbReference type="InterPro" id="IPR010207">
    <property type="entry name" value="Elect_transpt_cplx_RnfB/RsxB"/>
</dbReference>
<feature type="binding site" evidence="10">
    <location>
        <position position="177"/>
    </location>
    <ligand>
        <name>[4Fe-4S] cluster</name>
        <dbReference type="ChEBI" id="CHEBI:49883"/>
        <label>3</label>
    </ligand>
</feature>
<feature type="binding site" evidence="10">
    <location>
        <position position="152"/>
    </location>
    <ligand>
        <name>[4Fe-4S] cluster</name>
        <dbReference type="ChEBI" id="CHEBI:49883"/>
        <label>3</label>
    </ligand>
</feature>
<feature type="binding site" evidence="10">
    <location>
        <position position="148"/>
    </location>
    <ligand>
        <name>[4Fe-4S] cluster</name>
        <dbReference type="ChEBI" id="CHEBI:49883"/>
        <label>2</label>
    </ligand>
</feature>
<feature type="binding site" evidence="10">
    <location>
        <position position="174"/>
    </location>
    <ligand>
        <name>[4Fe-4S] cluster</name>
        <dbReference type="ChEBI" id="CHEBI:49883"/>
        <label>3</label>
    </ligand>
</feature>
<evidence type="ECO:0000256" key="10">
    <source>
        <dbReference type="HAMAP-Rule" id="MF_00463"/>
    </source>
</evidence>
<dbReference type="InterPro" id="IPR050395">
    <property type="entry name" value="4Fe4S_Ferredoxin_RnfB"/>
</dbReference>
<dbReference type="Proteomes" id="UP000576225">
    <property type="component" value="Unassembled WGS sequence"/>
</dbReference>
<dbReference type="GO" id="GO:0009055">
    <property type="term" value="F:electron transfer activity"/>
    <property type="evidence" value="ECO:0007669"/>
    <property type="project" value="InterPro"/>
</dbReference>
<dbReference type="EMBL" id="JABAEW010000008">
    <property type="protein sequence ID" value="NMD86169.1"/>
    <property type="molecule type" value="Genomic_DNA"/>
</dbReference>
<evidence type="ECO:0000313" key="14">
    <source>
        <dbReference type="EMBL" id="PVY44587.1"/>
    </source>
</evidence>
<dbReference type="GO" id="GO:0022900">
    <property type="term" value="P:electron transport chain"/>
    <property type="evidence" value="ECO:0007669"/>
    <property type="project" value="UniProtKB-UniRule"/>
</dbReference>
<dbReference type="RefSeq" id="WP_116883218.1">
    <property type="nucleotide sequence ID" value="NZ_CABMMC010000285.1"/>
</dbReference>
<evidence type="ECO:0000259" key="12">
    <source>
        <dbReference type="PROSITE" id="PS51656"/>
    </source>
</evidence>
<dbReference type="InterPro" id="IPR007202">
    <property type="entry name" value="4Fe-4S_dom"/>
</dbReference>
<keyword evidence="2 10" id="KW-0004">4Fe-4S</keyword>
<keyword evidence="3 10" id="KW-0479">Metal-binding</keyword>
<keyword evidence="8 10" id="KW-0411">Iron-sulfur</keyword>
<evidence type="ECO:0000256" key="6">
    <source>
        <dbReference type="ARBA" id="ARBA00022982"/>
    </source>
</evidence>
<dbReference type="EMBL" id="QEKH01000006">
    <property type="protein sequence ID" value="PVY44587.1"/>
    <property type="molecule type" value="Genomic_DNA"/>
</dbReference>
<dbReference type="Gene3D" id="3.30.70.20">
    <property type="match status" value="1"/>
</dbReference>
<feature type="domain" description="4Fe-4S ferredoxin-type" evidence="11">
    <location>
        <begin position="162"/>
        <end position="191"/>
    </location>
</feature>
<dbReference type="PANTHER" id="PTHR43560:SF1">
    <property type="entry name" value="ION-TRANSLOCATING OXIDOREDUCTASE COMPLEX SUBUNIT B"/>
    <property type="match status" value="1"/>
</dbReference>
<dbReference type="GeneID" id="78294539"/>
<evidence type="ECO:0000313" key="15">
    <source>
        <dbReference type="Proteomes" id="UP000245959"/>
    </source>
</evidence>
<feature type="binding site" evidence="10">
    <location>
        <position position="142"/>
    </location>
    <ligand>
        <name>[4Fe-4S] cluster</name>
        <dbReference type="ChEBI" id="CHEBI:49883"/>
        <label>2</label>
    </ligand>
</feature>
<evidence type="ECO:0000256" key="8">
    <source>
        <dbReference type="ARBA" id="ARBA00023014"/>
    </source>
</evidence>
<dbReference type="PROSITE" id="PS51656">
    <property type="entry name" value="4FE4S"/>
    <property type="match status" value="1"/>
</dbReference>
<comment type="subunit">
    <text evidence="10">The complex is composed of six subunits: RnfA, RnfB, RnfC, RnfD, RnfE and RnfG.</text>
</comment>
<dbReference type="Pfam" id="PF00037">
    <property type="entry name" value="Fer4"/>
    <property type="match status" value="1"/>
</dbReference>
<feature type="binding site" evidence="10">
    <location>
        <position position="53"/>
    </location>
    <ligand>
        <name>[4Fe-4S] cluster</name>
        <dbReference type="ChEBI" id="CHEBI:49883"/>
        <label>1</label>
    </ligand>
</feature>
<evidence type="ECO:0000256" key="3">
    <source>
        <dbReference type="ARBA" id="ARBA00022723"/>
    </source>
</evidence>
<feature type="binding site" evidence="10">
    <location>
        <position position="171"/>
    </location>
    <ligand>
        <name>[4Fe-4S] cluster</name>
        <dbReference type="ChEBI" id="CHEBI:49883"/>
        <label>3</label>
    </ligand>
</feature>
<keyword evidence="15" id="KW-1185">Reference proteome</keyword>
<feature type="region of interest" description="Hydrophobic" evidence="10">
    <location>
        <begin position="1"/>
        <end position="27"/>
    </location>
</feature>
<dbReference type="Proteomes" id="UP000245959">
    <property type="component" value="Unassembled WGS sequence"/>
</dbReference>
<dbReference type="InterPro" id="IPR017896">
    <property type="entry name" value="4Fe4S_Fe-S-bd"/>
</dbReference>
<sequence>MNTVVLIAVVLMAVLGLALGVVIGWFAKLFRVETDSRVELVTELLPGANCGGCGKAGCSDFAKSVVAGENPPSKCPVSSSEQISAIAMALGIDAGESFQQRAVVCCGGDMEQTKRLLNYNGVLDCVSASLVAGGPKGCSYGCLGMGTCAHHCPFGAIEMINNLAVVHRELCVGCGNCVAACPRGVIKLVPADADVHIYCNSPAKGAAKKQVCNVPCIGCRKCAKFAPDKFTVNGFLAAVNYQAEAFPTAEDVSAVGCPTGALLTVEEHLKIEQNEPEWSAGKK</sequence>
<evidence type="ECO:0000313" key="13">
    <source>
        <dbReference type="EMBL" id="NMD86169.1"/>
    </source>
</evidence>
<evidence type="ECO:0000256" key="5">
    <source>
        <dbReference type="ARBA" id="ARBA00022967"/>
    </source>
</evidence>
<comment type="caution">
    <text evidence="14">The sequence shown here is derived from an EMBL/GenBank/DDBJ whole genome shotgun (WGS) entry which is preliminary data.</text>
</comment>
<comment type="similarity">
    <text evidence="10">Belongs to the 4Fe4S bacterial-type ferredoxin family. RnfB subfamily.</text>
</comment>
<comment type="caution">
    <text evidence="10">Lacks conserved residue(s) required for the propagation of feature annotation.</text>
</comment>
<dbReference type="PANTHER" id="PTHR43560">
    <property type="entry name" value="ION-TRANSLOCATING OXIDOREDUCTASE COMPLEX SUBUNIT B"/>
    <property type="match status" value="1"/>
</dbReference>
<proteinExistence type="inferred from homology"/>
<feature type="binding site" evidence="10">
    <location>
        <position position="50"/>
    </location>
    <ligand>
        <name>[4Fe-4S] cluster</name>
        <dbReference type="ChEBI" id="CHEBI:49883"/>
        <label>1</label>
    </ligand>
</feature>
<comment type="function">
    <text evidence="10">Part of a membrane-bound complex that couples electron transfer with translocation of ions across the membrane.</text>
</comment>
<organism evidence="14 15">
    <name type="scientific">Victivallis vadensis</name>
    <dbReference type="NCBI Taxonomy" id="172901"/>
    <lineage>
        <taxon>Bacteria</taxon>
        <taxon>Pseudomonadati</taxon>
        <taxon>Lentisphaerota</taxon>
        <taxon>Lentisphaeria</taxon>
        <taxon>Victivallales</taxon>
        <taxon>Victivallaceae</taxon>
        <taxon>Victivallis</taxon>
    </lineage>
</organism>
<reference evidence="14 15" key="1">
    <citation type="submission" date="2018-04" db="EMBL/GenBank/DDBJ databases">
        <title>Genomic Encyclopedia of Type Strains, Phase IV (KMG-IV): sequencing the most valuable type-strain genomes for metagenomic binning, comparative biology and taxonomic classification.</title>
        <authorList>
            <person name="Goeker M."/>
        </authorList>
    </citation>
    <scope>NUCLEOTIDE SEQUENCE [LARGE SCALE GENOMIC DNA]</scope>
    <source>
        <strain evidence="14 15">DSM 14823</strain>
    </source>
</reference>
<keyword evidence="9 10" id="KW-0472">Membrane</keyword>
<dbReference type="EC" id="7.-.-.-" evidence="10"/>
<evidence type="ECO:0000256" key="7">
    <source>
        <dbReference type="ARBA" id="ARBA00023004"/>
    </source>
</evidence>
<keyword evidence="4 10" id="KW-0677">Repeat</keyword>
<evidence type="ECO:0000256" key="4">
    <source>
        <dbReference type="ARBA" id="ARBA00022737"/>
    </source>
</evidence>
<dbReference type="GO" id="GO:0051539">
    <property type="term" value="F:4 iron, 4 sulfur cluster binding"/>
    <property type="evidence" value="ECO:0007669"/>
    <property type="project" value="UniProtKB-UniRule"/>
</dbReference>
<dbReference type="OrthoDB" id="9789936at2"/>
<name>A0A2U1B7T7_9BACT</name>
<feature type="domain" description="4Fe-4S" evidence="12">
    <location>
        <begin position="33"/>
        <end position="92"/>
    </location>
</feature>
<protein>
    <recommendedName>
        <fullName evidence="10">Ion-translocating oxidoreductase complex subunit B</fullName>
        <ecNumber evidence="10">7.-.-.-</ecNumber>
    </recommendedName>
    <alternativeName>
        <fullName evidence="10">Rnf electron transport complex subunit B</fullName>
    </alternativeName>
</protein>
<evidence type="ECO:0000256" key="1">
    <source>
        <dbReference type="ARBA" id="ARBA00022448"/>
    </source>
</evidence>
<keyword evidence="1 10" id="KW-0813">Transport</keyword>
<keyword evidence="5 10" id="KW-1278">Translocase</keyword>
<feature type="binding site" evidence="10">
    <location>
        <position position="138"/>
    </location>
    <ligand>
        <name>[4Fe-4S] cluster</name>
        <dbReference type="ChEBI" id="CHEBI:49883"/>
        <label>2</label>
    </ligand>
</feature>
<gene>
    <name evidence="10" type="primary">rnfB</name>
    <name evidence="14" type="ORF">C8D82_106105</name>
    <name evidence="13" type="ORF">HF882_06180</name>
</gene>
<dbReference type="SUPFAM" id="SSF54862">
    <property type="entry name" value="4Fe-4S ferredoxins"/>
    <property type="match status" value="1"/>
</dbReference>